<reference evidence="1 2" key="1">
    <citation type="submission" date="2018-05" db="EMBL/GenBank/DDBJ databases">
        <title>Reference genomes for bee gut microbiota database.</title>
        <authorList>
            <person name="Ellegaard K.M."/>
        </authorList>
    </citation>
    <scope>NUCLEOTIDE SEQUENCE [LARGE SCALE GENOMIC DNA]</scope>
    <source>
        <strain evidence="1 2">ESL0172</strain>
    </source>
</reference>
<protein>
    <submittedName>
        <fullName evidence="1">HAD family hydrolase</fullName>
    </submittedName>
</protein>
<dbReference type="NCBIfam" id="TIGR01681">
    <property type="entry name" value="HAD-SF-IIIC"/>
    <property type="match status" value="1"/>
</dbReference>
<dbReference type="RefSeq" id="WP_110447481.1">
    <property type="nucleotide sequence ID" value="NZ_CP132381.1"/>
</dbReference>
<dbReference type="OrthoDB" id="323926at2"/>
<comment type="caution">
    <text evidence="1">The sequence shown here is derived from an EMBL/GenBank/DDBJ whole genome shotgun (WGS) entry which is preliminary data.</text>
</comment>
<organism evidence="1 2">
    <name type="scientific">Gilliamella apis</name>
    <dbReference type="NCBI Taxonomy" id="1970738"/>
    <lineage>
        <taxon>Bacteria</taxon>
        <taxon>Pseudomonadati</taxon>
        <taxon>Pseudomonadota</taxon>
        <taxon>Gammaproteobacteria</taxon>
        <taxon>Orbales</taxon>
        <taxon>Orbaceae</taxon>
        <taxon>Gilliamella</taxon>
    </lineage>
</organism>
<proteinExistence type="predicted"/>
<accession>A0A2V4E0E4</accession>
<dbReference type="InterPro" id="IPR023214">
    <property type="entry name" value="HAD_sf"/>
</dbReference>
<name>A0A2V4E0E4_9GAMM</name>
<keyword evidence="1" id="KW-0378">Hydrolase</keyword>
<dbReference type="SUPFAM" id="SSF56784">
    <property type="entry name" value="HAD-like"/>
    <property type="match status" value="1"/>
</dbReference>
<evidence type="ECO:0000313" key="2">
    <source>
        <dbReference type="Proteomes" id="UP000247673"/>
    </source>
</evidence>
<dbReference type="Gene3D" id="3.40.50.1000">
    <property type="entry name" value="HAD superfamily/HAD-like"/>
    <property type="match status" value="1"/>
</dbReference>
<dbReference type="Proteomes" id="UP000247673">
    <property type="component" value="Unassembled WGS sequence"/>
</dbReference>
<dbReference type="GO" id="GO:0016787">
    <property type="term" value="F:hydrolase activity"/>
    <property type="evidence" value="ECO:0007669"/>
    <property type="project" value="UniProtKB-KW"/>
</dbReference>
<dbReference type="AlphaFoldDB" id="A0A2V4E0E4"/>
<sequence>MNIDICFNALFDNELKRLDLLSIKPNLKCCNLKIAVYRNHSFEMIASVLNSFLTFSELSADFIYSSYDDSLNFQNIDADLNLIWLDVTRYKLEDISSFVNERALALRELSNSPIIFICIGNNLEVKLFDNIPDCYLFSLNDELERIGDSAYDLAKEPYSGTRLSNKASLRCARVIGLQYIPAIFKPNIKAVVLDLDNTLYRGILGEDGISALEPNIELQKAVKQLHQNGIFLCIASKNEEADVVELFKQRTDFALRIDDFTAIRVNWNSKYDNIKSLADELNIGCDAMLFIDDNPAEIENTRGLGLKTILANDPNRTVQTLKYFPGLLKLKKSKEDNIRDKDIRANKERSIMANTLSPKEYFKKLGIKLHFSINDLNQIVRCSELLGKTNQFILNYKRYSELDLINIIKNKGCLITAAMSDNLSDSGIIAVLVLSKDSKESVLNLNELTVSCRALGRHLESIMIPFMFKLGMNKLNSIDKIRINYRQGERNIPALNWLKEFSQKETEQYGNIICSIPNEIVTEGISIEVSDNG</sequence>
<gene>
    <name evidence="1" type="ORF">DKK78_04145</name>
</gene>
<dbReference type="InterPro" id="IPR036412">
    <property type="entry name" value="HAD-like_sf"/>
</dbReference>
<keyword evidence="2" id="KW-1185">Reference proteome</keyword>
<dbReference type="InterPro" id="IPR010037">
    <property type="entry name" value="FkbH_domain"/>
</dbReference>
<dbReference type="NCBIfam" id="TIGR01686">
    <property type="entry name" value="FkbH"/>
    <property type="match status" value="1"/>
</dbReference>
<dbReference type="InterPro" id="IPR010033">
    <property type="entry name" value="HAD_SF_ppase_IIIC"/>
</dbReference>
<dbReference type="EMBL" id="QGLO01000004">
    <property type="protein sequence ID" value="PXY91522.1"/>
    <property type="molecule type" value="Genomic_DNA"/>
</dbReference>
<evidence type="ECO:0000313" key="1">
    <source>
        <dbReference type="EMBL" id="PXY91522.1"/>
    </source>
</evidence>